<feature type="region of interest" description="Disordered" evidence="1">
    <location>
        <begin position="1"/>
        <end position="126"/>
    </location>
</feature>
<evidence type="ECO:0000313" key="2">
    <source>
        <dbReference type="EMBL" id="MBB6120069.1"/>
    </source>
</evidence>
<dbReference type="Proteomes" id="UP000536604">
    <property type="component" value="Unassembled WGS sequence"/>
</dbReference>
<dbReference type="EMBL" id="JACHJO010000005">
    <property type="protein sequence ID" value="MBB6120069.1"/>
    <property type="molecule type" value="Genomic_DNA"/>
</dbReference>
<keyword evidence="3" id="KW-1185">Reference proteome</keyword>
<evidence type="ECO:0000256" key="1">
    <source>
        <dbReference type="SAM" id="MobiDB-lite"/>
    </source>
</evidence>
<name>A0A841IMN4_9ACTN</name>
<dbReference type="AlphaFoldDB" id="A0A841IMN4"/>
<comment type="caution">
    <text evidence="2">The sequence shown here is derived from an EMBL/GenBank/DDBJ whole genome shotgun (WGS) entry which is preliminary data.</text>
</comment>
<organism evidence="2 3">
    <name type="scientific">Nocardiopsis algeriensis</name>
    <dbReference type="NCBI Taxonomy" id="1478215"/>
    <lineage>
        <taxon>Bacteria</taxon>
        <taxon>Bacillati</taxon>
        <taxon>Actinomycetota</taxon>
        <taxon>Actinomycetes</taxon>
        <taxon>Streptosporangiales</taxon>
        <taxon>Nocardiopsidaceae</taxon>
        <taxon>Nocardiopsis</taxon>
    </lineage>
</organism>
<evidence type="ECO:0000313" key="3">
    <source>
        <dbReference type="Proteomes" id="UP000536604"/>
    </source>
</evidence>
<reference evidence="2 3" key="1">
    <citation type="submission" date="2020-08" db="EMBL/GenBank/DDBJ databases">
        <title>Genomic Encyclopedia of Type Strains, Phase III (KMG-III): the genomes of soil and plant-associated and newly described type strains.</title>
        <authorList>
            <person name="Whitman W."/>
        </authorList>
    </citation>
    <scope>NUCLEOTIDE SEQUENCE [LARGE SCALE GENOMIC DNA]</scope>
    <source>
        <strain evidence="2 3">CECT 8712</strain>
    </source>
</reference>
<gene>
    <name evidence="2" type="ORF">FHS13_002020</name>
</gene>
<feature type="compositionally biased region" description="Basic and acidic residues" evidence="1">
    <location>
        <begin position="15"/>
        <end position="29"/>
    </location>
</feature>
<proteinExistence type="predicted"/>
<protein>
    <submittedName>
        <fullName evidence="2">Uncharacterized protein</fullName>
    </submittedName>
</protein>
<sequence length="126" mass="13327">MSGDHHSSAPWDVRAGGREERPEVGDRSARWNAGRRRPRAAAPGGGDRRGRARHRFGRPRPGAADLGRRDLSLLTAAIQDTGPVPATAARPGTTLHEPPEAFAGAAPERPRPPSPPNPETEAPTGT</sequence>
<accession>A0A841IMN4</accession>